<evidence type="ECO:0000259" key="2">
    <source>
        <dbReference type="Pfam" id="PF20789"/>
    </source>
</evidence>
<feature type="domain" description="Acyl-CoA thioesterase-like C-terminal" evidence="2">
    <location>
        <begin position="173"/>
        <end position="292"/>
    </location>
</feature>
<dbReference type="InterPro" id="IPR042171">
    <property type="entry name" value="Acyl-CoA_hotdog"/>
</dbReference>
<evidence type="ECO:0000313" key="4">
    <source>
        <dbReference type="Proteomes" id="UP000035088"/>
    </source>
</evidence>
<dbReference type="Proteomes" id="UP000035088">
    <property type="component" value="Unassembled WGS sequence"/>
</dbReference>
<comment type="caution">
    <text evidence="3">The sequence shown here is derived from an EMBL/GenBank/DDBJ whole genome shotgun (WGS) entry which is preliminary data.</text>
</comment>
<accession>G7H1E9</accession>
<dbReference type="RefSeq" id="WP_007321749.1">
    <property type="nucleotide sequence ID" value="NZ_BAEE01000045.1"/>
</dbReference>
<dbReference type="InterPro" id="IPR029069">
    <property type="entry name" value="HotDog_dom_sf"/>
</dbReference>
<sequence>MTALDDALALTVIDRDDSTVTYTSTIDPVYTIGPKVHGGTAQMLVANAAHAAFCEWTDSAAPPLARATGTAPVPVALTSTYLSAPKPDEIELRARLVKRGRTVSVVDVDVVQDGRTMITTTAVFGMLDHGQPHRSVHTPLRDLPPDPPADAFFLDGSPMTEVIHMHPVLDFAIDPTTFAPAQPAEPGSGGEPVIRGWVRPKAGAAHLPFVTMVCDISPPVVMNLGIFGWAPTVTLSTYLRRIPAAGPADGPAPWLRFENSSIEVGQGMFESDHTVIDSTGVVVGQSRQLALIPAKTVDGPTRVT</sequence>
<evidence type="ECO:0000313" key="3">
    <source>
        <dbReference type="EMBL" id="GAB09674.1"/>
    </source>
</evidence>
<dbReference type="OrthoDB" id="5418286at2"/>
<organism evidence="3 4">
    <name type="scientific">Gordonia araii NBRC 100433</name>
    <dbReference type="NCBI Taxonomy" id="1073574"/>
    <lineage>
        <taxon>Bacteria</taxon>
        <taxon>Bacillati</taxon>
        <taxon>Actinomycetota</taxon>
        <taxon>Actinomycetes</taxon>
        <taxon>Mycobacteriales</taxon>
        <taxon>Gordoniaceae</taxon>
        <taxon>Gordonia</taxon>
    </lineage>
</organism>
<dbReference type="Pfam" id="PF20789">
    <property type="entry name" value="4HBT_3C"/>
    <property type="match status" value="1"/>
</dbReference>
<feature type="domain" description="Acyl-CoA thioesterase-like N-terminal HotDog" evidence="1">
    <location>
        <begin position="30"/>
        <end position="125"/>
    </location>
</feature>
<dbReference type="InterPro" id="IPR052389">
    <property type="entry name" value="Sec_Metab_Biosynth-Assoc"/>
</dbReference>
<dbReference type="InterPro" id="IPR049449">
    <property type="entry name" value="TesB_ACOT8-like_N"/>
</dbReference>
<dbReference type="STRING" id="1073574.GOARA_045_00280"/>
<dbReference type="AlphaFoldDB" id="G7H1E9"/>
<dbReference type="PANTHER" id="PTHR38110:SF1">
    <property type="entry name" value="THIOESTERASE DOMAIN-CONTAINING PROTEIN"/>
    <property type="match status" value="1"/>
</dbReference>
<evidence type="ECO:0008006" key="5">
    <source>
        <dbReference type="Google" id="ProtNLM"/>
    </source>
</evidence>
<name>G7H1E9_9ACTN</name>
<dbReference type="Pfam" id="PF13622">
    <property type="entry name" value="4HBT_3"/>
    <property type="match status" value="1"/>
</dbReference>
<protein>
    <recommendedName>
        <fullName evidence="5">DAGKc domain-containing protein</fullName>
    </recommendedName>
</protein>
<reference evidence="3 4" key="1">
    <citation type="submission" date="2011-11" db="EMBL/GenBank/DDBJ databases">
        <title>Whole genome shotgun sequence of Gordonia araii NBRC 100433.</title>
        <authorList>
            <person name="Yoshida Y."/>
            <person name="Hosoyama A."/>
            <person name="Tsuchikane K."/>
            <person name="Katsumata H."/>
            <person name="Yamazaki S."/>
            <person name="Fujita N."/>
        </authorList>
    </citation>
    <scope>NUCLEOTIDE SEQUENCE [LARGE SCALE GENOMIC DNA]</scope>
    <source>
        <strain evidence="3 4">NBRC 100433</strain>
    </source>
</reference>
<evidence type="ECO:0000259" key="1">
    <source>
        <dbReference type="Pfam" id="PF13622"/>
    </source>
</evidence>
<dbReference type="Gene3D" id="2.40.160.210">
    <property type="entry name" value="Acyl-CoA thioesterase, double hotdog domain"/>
    <property type="match status" value="1"/>
</dbReference>
<dbReference type="EMBL" id="BAEE01000045">
    <property type="protein sequence ID" value="GAB09674.1"/>
    <property type="molecule type" value="Genomic_DNA"/>
</dbReference>
<gene>
    <name evidence="3" type="ORF">GOARA_045_00280</name>
</gene>
<keyword evidence="4" id="KW-1185">Reference proteome</keyword>
<dbReference type="PANTHER" id="PTHR38110">
    <property type="entry name" value="CHROMOSOME 23, WHOLE GENOME SHOTGUN SEQUENCE"/>
    <property type="match status" value="1"/>
</dbReference>
<dbReference type="InterPro" id="IPR049450">
    <property type="entry name" value="ACOT8-like_C"/>
</dbReference>
<proteinExistence type="predicted"/>
<dbReference type="SUPFAM" id="SSF54637">
    <property type="entry name" value="Thioesterase/thiol ester dehydrase-isomerase"/>
    <property type="match status" value="2"/>
</dbReference>